<dbReference type="Gene3D" id="3.30.200.20">
    <property type="entry name" value="Phosphorylase Kinase, domain 1"/>
    <property type="match status" value="1"/>
</dbReference>
<dbReference type="InParanoid" id="A0A7N2R5L4"/>
<keyword evidence="3" id="KW-0808">Transferase</keyword>
<dbReference type="FunFam" id="1.10.510.10:FF:001697">
    <property type="entry name" value="Uncharacterized protein"/>
    <property type="match status" value="1"/>
</dbReference>
<dbReference type="OMA" id="WNQQNIT"/>
<dbReference type="PANTHER" id="PTHR27002">
    <property type="entry name" value="RECEPTOR-LIKE SERINE/THREONINE-PROTEIN KINASE SD1-8"/>
    <property type="match status" value="1"/>
</dbReference>
<dbReference type="FunFam" id="3.30.430.20:FF:000013">
    <property type="entry name" value="Cysteine-rich RLK (RECEPTOR-like protein kinase) 23"/>
    <property type="match status" value="1"/>
</dbReference>
<dbReference type="InterPro" id="IPR001245">
    <property type="entry name" value="Ser-Thr/Tyr_kinase_cat_dom"/>
</dbReference>
<reference evidence="19" key="2">
    <citation type="submission" date="2021-01" db="UniProtKB">
        <authorList>
            <consortium name="EnsemblPlants"/>
        </authorList>
    </citation>
    <scope>IDENTIFICATION</scope>
</reference>
<dbReference type="SUPFAM" id="SSF56112">
    <property type="entry name" value="Protein kinase-like (PK-like)"/>
    <property type="match status" value="1"/>
</dbReference>
<comment type="catalytic activity">
    <reaction evidence="14">
        <text>L-seryl-[protein] + ATP = O-phospho-L-seryl-[protein] + ADP + H(+)</text>
        <dbReference type="Rhea" id="RHEA:17989"/>
        <dbReference type="Rhea" id="RHEA-COMP:9863"/>
        <dbReference type="Rhea" id="RHEA-COMP:11604"/>
        <dbReference type="ChEBI" id="CHEBI:15378"/>
        <dbReference type="ChEBI" id="CHEBI:29999"/>
        <dbReference type="ChEBI" id="CHEBI:30616"/>
        <dbReference type="ChEBI" id="CHEBI:83421"/>
        <dbReference type="ChEBI" id="CHEBI:456216"/>
    </reaction>
</comment>
<keyword evidence="7" id="KW-0547">Nucleotide-binding</keyword>
<dbReference type="EnsemblPlants" id="QL05p075616:mrna">
    <property type="protein sequence ID" value="QL05p075616:mrna"/>
    <property type="gene ID" value="QL05p075616"/>
</dbReference>
<dbReference type="Gramene" id="QL05p075616:mrna">
    <property type="protein sequence ID" value="QL05p075616:mrna"/>
    <property type="gene ID" value="QL05p075616"/>
</dbReference>
<evidence type="ECO:0000256" key="9">
    <source>
        <dbReference type="ARBA" id="ARBA00022840"/>
    </source>
</evidence>
<dbReference type="InterPro" id="IPR011009">
    <property type="entry name" value="Kinase-like_dom_sf"/>
</dbReference>
<evidence type="ECO:0000256" key="1">
    <source>
        <dbReference type="ARBA" id="ARBA00004167"/>
    </source>
</evidence>
<organism evidence="19 20">
    <name type="scientific">Quercus lobata</name>
    <name type="common">Valley oak</name>
    <dbReference type="NCBI Taxonomy" id="97700"/>
    <lineage>
        <taxon>Eukaryota</taxon>
        <taxon>Viridiplantae</taxon>
        <taxon>Streptophyta</taxon>
        <taxon>Embryophyta</taxon>
        <taxon>Tracheophyta</taxon>
        <taxon>Spermatophyta</taxon>
        <taxon>Magnoliopsida</taxon>
        <taxon>eudicotyledons</taxon>
        <taxon>Gunneridae</taxon>
        <taxon>Pentapetalae</taxon>
        <taxon>rosids</taxon>
        <taxon>fabids</taxon>
        <taxon>Fagales</taxon>
        <taxon>Fagaceae</taxon>
        <taxon>Quercus</taxon>
    </lineage>
</organism>
<feature type="domain" description="Gnk2-homologous" evidence="18">
    <location>
        <begin position="192"/>
        <end position="300"/>
    </location>
</feature>
<dbReference type="FunFam" id="3.30.430.20:FF:000012">
    <property type="entry name" value="Cysteine-rich receptor-like protein kinase 25"/>
    <property type="match status" value="1"/>
</dbReference>
<evidence type="ECO:0000256" key="12">
    <source>
        <dbReference type="ARBA" id="ARBA00023170"/>
    </source>
</evidence>
<evidence type="ECO:0000259" key="17">
    <source>
        <dbReference type="PROSITE" id="PS50011"/>
    </source>
</evidence>
<comment type="subcellular location">
    <subcellularLocation>
        <location evidence="1">Membrane</location>
        <topology evidence="1">Single-pass membrane protein</topology>
    </subcellularLocation>
</comment>
<dbReference type="GO" id="GO:0005524">
    <property type="term" value="F:ATP binding"/>
    <property type="evidence" value="ECO:0007669"/>
    <property type="project" value="UniProtKB-KW"/>
</dbReference>
<evidence type="ECO:0000256" key="6">
    <source>
        <dbReference type="ARBA" id="ARBA00022737"/>
    </source>
</evidence>
<keyword evidence="2" id="KW-0723">Serine/threonine-protein kinase</keyword>
<dbReference type="Proteomes" id="UP000594261">
    <property type="component" value="Chromosome 5"/>
</dbReference>
<feature type="domain" description="Protein kinase" evidence="17">
    <location>
        <begin position="396"/>
        <end position="679"/>
    </location>
</feature>
<dbReference type="FunFam" id="3.30.200.20:FF:000727">
    <property type="entry name" value="Cysteine-rich RLK (RECEPTOR-like protein kinase) 23"/>
    <property type="match status" value="1"/>
</dbReference>
<evidence type="ECO:0000259" key="18">
    <source>
        <dbReference type="PROSITE" id="PS51473"/>
    </source>
</evidence>
<evidence type="ECO:0000256" key="3">
    <source>
        <dbReference type="ARBA" id="ARBA00022679"/>
    </source>
</evidence>
<evidence type="ECO:0000256" key="5">
    <source>
        <dbReference type="ARBA" id="ARBA00022729"/>
    </source>
</evidence>
<dbReference type="CDD" id="cd23509">
    <property type="entry name" value="Gnk2-like"/>
    <property type="match status" value="2"/>
</dbReference>
<evidence type="ECO:0000256" key="14">
    <source>
        <dbReference type="ARBA" id="ARBA00047558"/>
    </source>
</evidence>
<evidence type="ECO:0000256" key="8">
    <source>
        <dbReference type="ARBA" id="ARBA00022777"/>
    </source>
</evidence>
<feature type="transmembrane region" description="Helical" evidence="16">
    <location>
        <begin position="53"/>
        <end position="73"/>
    </location>
</feature>
<dbReference type="GO" id="GO:0004674">
    <property type="term" value="F:protein serine/threonine kinase activity"/>
    <property type="evidence" value="ECO:0007669"/>
    <property type="project" value="UniProtKB-KW"/>
</dbReference>
<evidence type="ECO:0000313" key="19">
    <source>
        <dbReference type="EnsemblPlants" id="QL05p075616:mrna"/>
    </source>
</evidence>
<dbReference type="SMART" id="SM00220">
    <property type="entry name" value="S_TKc"/>
    <property type="match status" value="1"/>
</dbReference>
<evidence type="ECO:0000256" key="7">
    <source>
        <dbReference type="ARBA" id="ARBA00022741"/>
    </source>
</evidence>
<keyword evidence="5" id="KW-0732">Signal</keyword>
<dbReference type="PANTHER" id="PTHR27002:SF1096">
    <property type="entry name" value="GNK2-HOMOLOGOUS DOMAIN-CONTAINING PROTEIN"/>
    <property type="match status" value="1"/>
</dbReference>
<dbReference type="InterPro" id="IPR000719">
    <property type="entry name" value="Prot_kinase_dom"/>
</dbReference>
<reference evidence="19 20" key="1">
    <citation type="journal article" date="2016" name="G3 (Bethesda)">
        <title>First Draft Assembly and Annotation of the Genome of a California Endemic Oak Quercus lobata Nee (Fagaceae).</title>
        <authorList>
            <person name="Sork V.L."/>
            <person name="Fitz-Gibbon S.T."/>
            <person name="Puiu D."/>
            <person name="Crepeau M."/>
            <person name="Gugger P.F."/>
            <person name="Sherman R."/>
            <person name="Stevens K."/>
            <person name="Langley C.H."/>
            <person name="Pellegrini M."/>
            <person name="Salzberg S.L."/>
        </authorList>
    </citation>
    <scope>NUCLEOTIDE SEQUENCE [LARGE SCALE GENOMIC DNA]</scope>
    <source>
        <strain evidence="19 20">cv. SW786</strain>
    </source>
</reference>
<evidence type="ECO:0000256" key="11">
    <source>
        <dbReference type="ARBA" id="ARBA00023136"/>
    </source>
</evidence>
<dbReference type="Gene3D" id="1.10.510.10">
    <property type="entry name" value="Transferase(Phosphotransferase) domain 1"/>
    <property type="match status" value="1"/>
</dbReference>
<keyword evidence="9" id="KW-0067">ATP-binding</keyword>
<dbReference type="GO" id="GO:0005886">
    <property type="term" value="C:plasma membrane"/>
    <property type="evidence" value="ECO:0007669"/>
    <property type="project" value="TreeGrafter"/>
</dbReference>
<dbReference type="AlphaFoldDB" id="A0A7N2R5L4"/>
<name>A0A7N2R5L4_QUELO</name>
<comment type="catalytic activity">
    <reaction evidence="15">
        <text>L-threonyl-[protein] + ATP = O-phospho-L-threonyl-[protein] + ADP + H(+)</text>
        <dbReference type="Rhea" id="RHEA:46608"/>
        <dbReference type="Rhea" id="RHEA-COMP:11060"/>
        <dbReference type="Rhea" id="RHEA-COMP:11605"/>
        <dbReference type="ChEBI" id="CHEBI:15378"/>
        <dbReference type="ChEBI" id="CHEBI:30013"/>
        <dbReference type="ChEBI" id="CHEBI:30616"/>
        <dbReference type="ChEBI" id="CHEBI:61977"/>
        <dbReference type="ChEBI" id="CHEBI:456216"/>
    </reaction>
</comment>
<protein>
    <recommendedName>
        <fullName evidence="21">Cysteine-rich receptor-like protein kinase 10</fullName>
    </recommendedName>
</protein>
<evidence type="ECO:0000256" key="2">
    <source>
        <dbReference type="ARBA" id="ARBA00022527"/>
    </source>
</evidence>
<dbReference type="Pfam" id="PF01657">
    <property type="entry name" value="Stress-antifung"/>
    <property type="match status" value="2"/>
</dbReference>
<dbReference type="Gene3D" id="3.30.430.20">
    <property type="entry name" value="Gnk2 domain, C-X8-C-X2-C motif"/>
    <property type="match status" value="2"/>
</dbReference>
<keyword evidence="12" id="KW-0675">Receptor</keyword>
<keyword evidence="10 16" id="KW-1133">Transmembrane helix</keyword>
<keyword evidence="20" id="KW-1185">Reference proteome</keyword>
<evidence type="ECO:0000256" key="16">
    <source>
        <dbReference type="SAM" id="Phobius"/>
    </source>
</evidence>
<evidence type="ECO:0000313" key="20">
    <source>
        <dbReference type="Proteomes" id="UP000594261"/>
    </source>
</evidence>
<dbReference type="PROSITE" id="PS50011">
    <property type="entry name" value="PROTEIN_KINASE_DOM"/>
    <property type="match status" value="1"/>
</dbReference>
<dbReference type="EMBL" id="LRBV02000005">
    <property type="status" value="NOT_ANNOTATED_CDS"/>
    <property type="molecule type" value="Genomic_DNA"/>
</dbReference>
<dbReference type="CDD" id="cd14066">
    <property type="entry name" value="STKc_IRAK"/>
    <property type="match status" value="1"/>
</dbReference>
<evidence type="ECO:0000256" key="13">
    <source>
        <dbReference type="ARBA" id="ARBA00023180"/>
    </source>
</evidence>
<dbReference type="PROSITE" id="PS51473">
    <property type="entry name" value="GNK2"/>
    <property type="match status" value="2"/>
</dbReference>
<keyword evidence="8" id="KW-0418">Kinase</keyword>
<accession>A0A7N2R5L4</accession>
<feature type="domain" description="Gnk2-homologous" evidence="18">
    <location>
        <begin position="79"/>
        <end position="186"/>
    </location>
</feature>
<keyword evidence="11 16" id="KW-0472">Membrane</keyword>
<evidence type="ECO:0000256" key="15">
    <source>
        <dbReference type="ARBA" id="ARBA00047951"/>
    </source>
</evidence>
<keyword evidence="6" id="KW-0677">Repeat</keyword>
<dbReference type="PROSITE" id="PS00108">
    <property type="entry name" value="PROTEIN_KINASE_ST"/>
    <property type="match status" value="1"/>
</dbReference>
<dbReference type="InterPro" id="IPR038408">
    <property type="entry name" value="GNK2_sf"/>
</dbReference>
<keyword evidence="13" id="KW-0325">Glycoprotein</keyword>
<dbReference type="Pfam" id="PF07714">
    <property type="entry name" value="PK_Tyr_Ser-Thr"/>
    <property type="match status" value="1"/>
</dbReference>
<keyword evidence="4 16" id="KW-0812">Transmembrane</keyword>
<sequence length="703" mass="79117">MHNKNLFHVLEMDCTVIGRSLGITSPVEPSLLTPEISESEQAEHKTDHINMGIPSFSVSMYLVLLSILIFLSIRGEAAEYRYHFCSNQITFSPNSTYQSNLNNLLSFLNANSTHETGFYNTTVGQTQTPENTVYGLFLCRGDLATNECQDCVSTATKEIVQQYCPEEKVTVVWYDECMLRYSNRSFFSVMEDKPRMILWNLLDITERDRFLQLVEKSLSDLVPVAANALSGAKKFATKETKFTEMQTLYILVQCVPDLSSFDCNRCLREAITNLSTSYGGKRGGRVLSPGCNIRYEVFAFYHVQASAAPGPGPKGKGKSSKVIAIVIAVTIAASVVLVILLYCFRRRRARIKSNDIKEENSQKSDGLLNYHAASEITTVESLQFDFGAIEVATNKFSDDNKIGEGGFDKGVLPEGKEVAVKRFSMKSLQGLEEFKNEVILIAKLQHKNLVRLLGCGIQGEEKLLVYEFMHNKSLDNFIFDSKRRSQLDWKTYYDIISGITRGLLYLHEDSRLKIIHRDLKPSNVLLDHNMVAKISDFGMARIFSENQNIANTKRVVGTYGYMAPEYAMEGVFSVKSDVFSFGVILLEIISGKRSSGFYLTEHSQTLLAYAWRLWNEDNVLEFVDNFLMELGSTSEIVKCIHIGLLCVEENPQDRPTMSAVVVMLRSESIALPEPKHPAFSVAKFMSMDEISINELSFSTIVPK</sequence>
<evidence type="ECO:0000256" key="4">
    <source>
        <dbReference type="ARBA" id="ARBA00022692"/>
    </source>
</evidence>
<proteinExistence type="predicted"/>
<dbReference type="GO" id="GO:0042742">
    <property type="term" value="P:defense response to bacterium"/>
    <property type="evidence" value="ECO:0007669"/>
    <property type="project" value="TreeGrafter"/>
</dbReference>
<dbReference type="InterPro" id="IPR008271">
    <property type="entry name" value="Ser/Thr_kinase_AS"/>
</dbReference>
<evidence type="ECO:0000256" key="10">
    <source>
        <dbReference type="ARBA" id="ARBA00022989"/>
    </source>
</evidence>
<feature type="transmembrane region" description="Helical" evidence="16">
    <location>
        <begin position="322"/>
        <end position="342"/>
    </location>
</feature>
<dbReference type="InterPro" id="IPR002902">
    <property type="entry name" value="GNK2"/>
</dbReference>
<evidence type="ECO:0008006" key="21">
    <source>
        <dbReference type="Google" id="ProtNLM"/>
    </source>
</evidence>